<dbReference type="InterPro" id="IPR007267">
    <property type="entry name" value="GtrA_DPMS_TM"/>
</dbReference>
<feature type="transmembrane region" description="Helical" evidence="6">
    <location>
        <begin position="94"/>
        <end position="113"/>
    </location>
</feature>
<evidence type="ECO:0000256" key="4">
    <source>
        <dbReference type="ARBA" id="ARBA00022989"/>
    </source>
</evidence>
<keyword evidence="4 6" id="KW-1133">Transmembrane helix</keyword>
<dbReference type="PANTHER" id="PTHR38459">
    <property type="entry name" value="PROPHAGE BACTOPRENOL-LINKED GLUCOSE TRANSLOCASE HOMOLOG"/>
    <property type="match status" value="1"/>
</dbReference>
<comment type="subcellular location">
    <subcellularLocation>
        <location evidence="1">Membrane</location>
        <topology evidence="1">Multi-pass membrane protein</topology>
    </subcellularLocation>
</comment>
<dbReference type="PANTHER" id="PTHR38459:SF1">
    <property type="entry name" value="PROPHAGE BACTOPRENOL-LINKED GLUCOSE TRANSLOCASE HOMOLOG"/>
    <property type="match status" value="1"/>
</dbReference>
<feature type="domain" description="GtrA/DPMS transmembrane" evidence="7">
    <location>
        <begin position="31"/>
        <end position="156"/>
    </location>
</feature>
<dbReference type="AlphaFoldDB" id="A0A8J3K091"/>
<proteinExistence type="inferred from homology"/>
<accession>A0A8J3K091</accession>
<dbReference type="GO" id="GO:0005886">
    <property type="term" value="C:plasma membrane"/>
    <property type="evidence" value="ECO:0007669"/>
    <property type="project" value="TreeGrafter"/>
</dbReference>
<dbReference type="Proteomes" id="UP000619293">
    <property type="component" value="Unassembled WGS sequence"/>
</dbReference>
<evidence type="ECO:0000256" key="6">
    <source>
        <dbReference type="SAM" id="Phobius"/>
    </source>
</evidence>
<gene>
    <name evidence="8" type="ORF">Cch02nite_17940</name>
</gene>
<comment type="similarity">
    <text evidence="2">Belongs to the GtrA family.</text>
</comment>
<evidence type="ECO:0000256" key="2">
    <source>
        <dbReference type="ARBA" id="ARBA00009399"/>
    </source>
</evidence>
<evidence type="ECO:0000259" key="7">
    <source>
        <dbReference type="Pfam" id="PF04138"/>
    </source>
</evidence>
<organism evidence="8 9">
    <name type="scientific">Catellatospora chokoriensis</name>
    <dbReference type="NCBI Taxonomy" id="310353"/>
    <lineage>
        <taxon>Bacteria</taxon>
        <taxon>Bacillati</taxon>
        <taxon>Actinomycetota</taxon>
        <taxon>Actinomycetes</taxon>
        <taxon>Micromonosporales</taxon>
        <taxon>Micromonosporaceae</taxon>
        <taxon>Catellatospora</taxon>
    </lineage>
</organism>
<keyword evidence="5 6" id="KW-0472">Membrane</keyword>
<dbReference type="GO" id="GO:0000271">
    <property type="term" value="P:polysaccharide biosynthetic process"/>
    <property type="evidence" value="ECO:0007669"/>
    <property type="project" value="InterPro"/>
</dbReference>
<evidence type="ECO:0000256" key="3">
    <source>
        <dbReference type="ARBA" id="ARBA00022692"/>
    </source>
</evidence>
<dbReference type="EMBL" id="BONG01000008">
    <property type="protein sequence ID" value="GIF88350.1"/>
    <property type="molecule type" value="Genomic_DNA"/>
</dbReference>
<comment type="caution">
    <text evidence="8">The sequence shown here is derived from an EMBL/GenBank/DDBJ whole genome shotgun (WGS) entry which is preliminary data.</text>
</comment>
<feature type="transmembrane region" description="Helical" evidence="6">
    <location>
        <begin position="133"/>
        <end position="150"/>
    </location>
</feature>
<dbReference type="InterPro" id="IPR051401">
    <property type="entry name" value="GtrA_CellWall_Glycosyl"/>
</dbReference>
<dbReference type="RefSeq" id="WP_191843343.1">
    <property type="nucleotide sequence ID" value="NZ_BAAALB010000002.1"/>
</dbReference>
<keyword evidence="3 6" id="KW-0812">Transmembrane</keyword>
<evidence type="ECO:0000256" key="5">
    <source>
        <dbReference type="ARBA" id="ARBA00023136"/>
    </source>
</evidence>
<evidence type="ECO:0000313" key="8">
    <source>
        <dbReference type="EMBL" id="GIF88350.1"/>
    </source>
</evidence>
<protein>
    <recommendedName>
        <fullName evidence="7">GtrA/DPMS transmembrane domain-containing protein</fullName>
    </recommendedName>
</protein>
<feature type="transmembrane region" description="Helical" evidence="6">
    <location>
        <begin position="32"/>
        <end position="50"/>
    </location>
</feature>
<reference evidence="8 9" key="1">
    <citation type="submission" date="2021-01" db="EMBL/GenBank/DDBJ databases">
        <title>Whole genome shotgun sequence of Catellatospora chokoriensis NBRC 107358.</title>
        <authorList>
            <person name="Komaki H."/>
            <person name="Tamura T."/>
        </authorList>
    </citation>
    <scope>NUCLEOTIDE SEQUENCE [LARGE SCALE GENOMIC DNA]</scope>
    <source>
        <strain evidence="8 9">NBRC 107358</strain>
    </source>
</reference>
<keyword evidence="9" id="KW-1185">Reference proteome</keyword>
<name>A0A8J3K091_9ACTN</name>
<sequence length="171" mass="18683">MTPKPPSAPSASALPLRLVAQFRHLIHELGKFGVVGGAAYVVDFLVFNLLRSPTGPLAAAAISTVVAATGAFFGNRYWTWRDRERSSLTREYSLYFFFNLVGLGITLVVVWLSHDVLGGIWPGVFHTWLADNIAKMLFGTGIASVFRFWAYRRFVFNGASTASVPAQAQAG</sequence>
<dbReference type="Pfam" id="PF04138">
    <property type="entry name" value="GtrA_DPMS_TM"/>
    <property type="match status" value="1"/>
</dbReference>
<feature type="transmembrane region" description="Helical" evidence="6">
    <location>
        <begin position="56"/>
        <end position="73"/>
    </location>
</feature>
<evidence type="ECO:0000256" key="1">
    <source>
        <dbReference type="ARBA" id="ARBA00004141"/>
    </source>
</evidence>
<evidence type="ECO:0000313" key="9">
    <source>
        <dbReference type="Proteomes" id="UP000619293"/>
    </source>
</evidence>